<dbReference type="Proteomes" id="UP000003635">
    <property type="component" value="Unassembled WGS sequence"/>
</dbReference>
<accession>Q2CHF0</accession>
<dbReference type="EMBL" id="AAOT01000006">
    <property type="protein sequence ID" value="EAR52089.1"/>
    <property type="molecule type" value="Genomic_DNA"/>
</dbReference>
<dbReference type="InterPro" id="IPR029069">
    <property type="entry name" value="HotDog_dom_sf"/>
</dbReference>
<reference evidence="1 2" key="1">
    <citation type="journal article" date="2010" name="J. Bacteriol.">
        <title>Genome sequences of Oceanicola granulosus HTCC2516(T) and Oceanicola batsensis HTCC2597(TDelta).</title>
        <authorList>
            <person name="Thrash J.C."/>
            <person name="Cho J.C."/>
            <person name="Vergin K.L."/>
            <person name="Giovannoni S.J."/>
        </authorList>
    </citation>
    <scope>NUCLEOTIDE SEQUENCE [LARGE SCALE GENOMIC DNA]</scope>
    <source>
        <strain evidence="2">ATCC BAA-861 / DSM 15982 / KCTC 12143 / HTCC2516</strain>
    </source>
</reference>
<gene>
    <name evidence="1" type="ORF">OG2516_18530</name>
</gene>
<comment type="caution">
    <text evidence="1">The sequence shown here is derived from an EMBL/GenBank/DDBJ whole genome shotgun (WGS) entry which is preliminary data.</text>
</comment>
<protein>
    <submittedName>
        <fullName evidence="1">Thioesterase family protein</fullName>
    </submittedName>
</protein>
<sequence>MAFEYAQKVLFRHCDPAGIVFFPRYFEMMNDCVEAFFDSALRWPFEALHRVQAVPTAGIETRFRAPSRHGDQLTLALEIEAVGRTSCRYLMRARCGDEARFETRATLVLVGETGRPEAWPDPIRAKLTDIKEGRG</sequence>
<dbReference type="SUPFAM" id="SSF54637">
    <property type="entry name" value="Thioesterase/thiol ester dehydrase-isomerase"/>
    <property type="match status" value="1"/>
</dbReference>
<keyword evidence="2" id="KW-1185">Reference proteome</keyword>
<dbReference type="RefSeq" id="WP_007257007.1">
    <property type="nucleotide sequence ID" value="NZ_CH724110.1"/>
</dbReference>
<dbReference type="AlphaFoldDB" id="Q2CHF0"/>
<evidence type="ECO:0000313" key="2">
    <source>
        <dbReference type="Proteomes" id="UP000003635"/>
    </source>
</evidence>
<dbReference type="Pfam" id="PF13279">
    <property type="entry name" value="4HBT_2"/>
    <property type="match status" value="1"/>
</dbReference>
<name>Q2CHF0_OCEGH</name>
<dbReference type="HOGENOM" id="CLU_101141_5_2_5"/>
<dbReference type="CDD" id="cd00586">
    <property type="entry name" value="4HBT"/>
    <property type="match status" value="1"/>
</dbReference>
<dbReference type="Gene3D" id="3.10.129.10">
    <property type="entry name" value="Hotdog Thioesterase"/>
    <property type="match status" value="1"/>
</dbReference>
<dbReference type="STRING" id="314256.OG2516_18530"/>
<evidence type="ECO:0000313" key="1">
    <source>
        <dbReference type="EMBL" id="EAR52089.1"/>
    </source>
</evidence>
<dbReference type="eggNOG" id="COG0824">
    <property type="taxonomic scope" value="Bacteria"/>
</dbReference>
<dbReference type="OrthoDB" id="7204167at2"/>
<organism evidence="1 2">
    <name type="scientific">Oceanicola granulosus (strain ATCC BAA-861 / DSM 15982 / KCTC 12143 / HTCC2516)</name>
    <dbReference type="NCBI Taxonomy" id="314256"/>
    <lineage>
        <taxon>Bacteria</taxon>
        <taxon>Pseudomonadati</taxon>
        <taxon>Pseudomonadota</taxon>
        <taxon>Alphaproteobacteria</taxon>
        <taxon>Rhodobacterales</taxon>
        <taxon>Roseobacteraceae</taxon>
        <taxon>Oceanicola</taxon>
    </lineage>
</organism>
<proteinExistence type="predicted"/>